<dbReference type="Proteomes" id="UP000230776">
    <property type="component" value="Unassembled WGS sequence"/>
</dbReference>
<dbReference type="AlphaFoldDB" id="A0A2H0VHW6"/>
<comment type="caution">
    <text evidence="2">The sequence shown here is derived from an EMBL/GenBank/DDBJ whole genome shotgun (WGS) entry which is preliminary data.</text>
</comment>
<gene>
    <name evidence="2" type="ORF">COT88_00280</name>
</gene>
<organism evidence="2 3">
    <name type="scientific">Candidatus Colwellbacteria bacterium CG10_big_fil_rev_8_21_14_0_10_41_28</name>
    <dbReference type="NCBI Taxonomy" id="1974539"/>
    <lineage>
        <taxon>Bacteria</taxon>
        <taxon>Candidatus Colwelliibacteriota</taxon>
    </lineage>
</organism>
<proteinExistence type="predicted"/>
<keyword evidence="1" id="KW-1133">Transmembrane helix</keyword>
<evidence type="ECO:0000256" key="1">
    <source>
        <dbReference type="SAM" id="Phobius"/>
    </source>
</evidence>
<evidence type="ECO:0000313" key="2">
    <source>
        <dbReference type="EMBL" id="PIR98692.1"/>
    </source>
</evidence>
<evidence type="ECO:0008006" key="4">
    <source>
        <dbReference type="Google" id="ProtNLM"/>
    </source>
</evidence>
<feature type="transmembrane region" description="Helical" evidence="1">
    <location>
        <begin position="72"/>
        <end position="91"/>
    </location>
</feature>
<evidence type="ECO:0000313" key="3">
    <source>
        <dbReference type="Proteomes" id="UP000230776"/>
    </source>
</evidence>
<feature type="transmembrane region" description="Helical" evidence="1">
    <location>
        <begin position="111"/>
        <end position="131"/>
    </location>
</feature>
<name>A0A2H0VHW6_9BACT</name>
<reference evidence="3" key="1">
    <citation type="submission" date="2017-09" db="EMBL/GenBank/DDBJ databases">
        <title>Depth-based differentiation of microbial function through sediment-hosted aquifers and enrichment of novel symbionts in the deep terrestrial subsurface.</title>
        <authorList>
            <person name="Probst A.J."/>
            <person name="Ladd B."/>
            <person name="Jarett J.K."/>
            <person name="Geller-Mcgrath D.E."/>
            <person name="Sieber C.M.K."/>
            <person name="Emerson J.B."/>
            <person name="Anantharaman K."/>
            <person name="Thomas B.C."/>
            <person name="Malmstrom R."/>
            <person name="Stieglmeier M."/>
            <person name="Klingl A."/>
            <person name="Woyke T."/>
            <person name="Ryan C.M."/>
            <person name="Banfield J.F."/>
        </authorList>
    </citation>
    <scope>NUCLEOTIDE SEQUENCE [LARGE SCALE GENOMIC DNA]</scope>
</reference>
<keyword evidence="1" id="KW-0812">Transmembrane</keyword>
<keyword evidence="1" id="KW-0472">Membrane</keyword>
<feature type="transmembrane region" description="Helical" evidence="1">
    <location>
        <begin position="6"/>
        <end position="26"/>
    </location>
</feature>
<sequence length="132" mass="14752">MMPTISFFLAQILGIYVILMGVSVLLRREELDKSFRKMFSSGGFTYYLGALVLLLGLFLVQIHNIWDGSWRVAVTVFAWMALLKGAAIILIPSDKLGKMMEGLMNANLFRILAFIIIAYGAYMAAYGFSLIP</sequence>
<accession>A0A2H0VHW6</accession>
<dbReference type="EMBL" id="PFAG01000003">
    <property type="protein sequence ID" value="PIR98692.1"/>
    <property type="molecule type" value="Genomic_DNA"/>
</dbReference>
<feature type="transmembrane region" description="Helical" evidence="1">
    <location>
        <begin position="46"/>
        <end position="66"/>
    </location>
</feature>
<protein>
    <recommendedName>
        <fullName evidence="4">Integral membrane protein (PIN domain superfamily)</fullName>
    </recommendedName>
</protein>